<evidence type="ECO:0000256" key="2">
    <source>
        <dbReference type="ARBA" id="ARBA00022801"/>
    </source>
</evidence>
<dbReference type="CDD" id="cd08963">
    <property type="entry name" value="L-asparaginase_I"/>
    <property type="match status" value="1"/>
</dbReference>
<dbReference type="GO" id="GO:0009066">
    <property type="term" value="P:aspartate family amino acid metabolic process"/>
    <property type="evidence" value="ECO:0007669"/>
    <property type="project" value="UniProtKB-ARBA"/>
</dbReference>
<proteinExistence type="predicted"/>
<feature type="repeat" description="ANK" evidence="3">
    <location>
        <begin position="554"/>
        <end position="586"/>
    </location>
</feature>
<dbReference type="Gene3D" id="3.40.50.40">
    <property type="match status" value="1"/>
</dbReference>
<dbReference type="InterPro" id="IPR027474">
    <property type="entry name" value="L-asparaginase_N"/>
</dbReference>
<dbReference type="InterPro" id="IPR002110">
    <property type="entry name" value="Ankyrin_rpt"/>
</dbReference>
<dbReference type="Gene3D" id="3.40.50.1170">
    <property type="entry name" value="L-asparaginase, N-terminal domain"/>
    <property type="match status" value="1"/>
</dbReference>
<dbReference type="SMART" id="SM00870">
    <property type="entry name" value="Asparaginase"/>
    <property type="match status" value="1"/>
</dbReference>
<evidence type="ECO:0000259" key="5">
    <source>
        <dbReference type="Pfam" id="PF00710"/>
    </source>
</evidence>
<dbReference type="AlphaFoldDB" id="A0A9N9C114"/>
<dbReference type="SUPFAM" id="SSF48403">
    <property type="entry name" value="Ankyrin repeat"/>
    <property type="match status" value="1"/>
</dbReference>
<dbReference type="InterPro" id="IPR036152">
    <property type="entry name" value="Asp/glu_Ase-like_sf"/>
</dbReference>
<feature type="active site" evidence="4">
    <location>
        <position position="230"/>
    </location>
</feature>
<dbReference type="EMBL" id="CAJVPJ010001289">
    <property type="protein sequence ID" value="CAG8584921.1"/>
    <property type="molecule type" value="Genomic_DNA"/>
</dbReference>
<gene>
    <name evidence="7" type="ORF">POCULU_LOCUS6678</name>
</gene>
<comment type="caution">
    <text evidence="7">The sequence shown here is derived from an EMBL/GenBank/DDBJ whole genome shotgun (WGS) entry which is preliminary data.</text>
</comment>
<keyword evidence="2" id="KW-0378">Hydrolase</keyword>
<evidence type="ECO:0000259" key="6">
    <source>
        <dbReference type="Pfam" id="PF17763"/>
    </source>
</evidence>
<dbReference type="PROSITE" id="PS50297">
    <property type="entry name" value="ANK_REP_REGION"/>
    <property type="match status" value="1"/>
</dbReference>
<dbReference type="PIRSF" id="PIRSF500176">
    <property type="entry name" value="L_ASNase"/>
    <property type="match status" value="1"/>
</dbReference>
<dbReference type="SUPFAM" id="SSF53774">
    <property type="entry name" value="Glutaminase/Asparaginase"/>
    <property type="match status" value="1"/>
</dbReference>
<dbReference type="SFLD" id="SFLDS00057">
    <property type="entry name" value="Glutaminase/Asparaginase"/>
    <property type="match status" value="1"/>
</dbReference>
<feature type="domain" description="Asparaginase/glutaminase C-terminal" evidence="6">
    <location>
        <begin position="351"/>
        <end position="464"/>
    </location>
</feature>
<dbReference type="Gene3D" id="1.25.40.20">
    <property type="entry name" value="Ankyrin repeat-containing domain"/>
    <property type="match status" value="2"/>
</dbReference>
<dbReference type="PRINTS" id="PR01415">
    <property type="entry name" value="ANKYRIN"/>
</dbReference>
<dbReference type="FunFam" id="3.40.50.40:FF:000001">
    <property type="entry name" value="L-asparaginase 1"/>
    <property type="match status" value="1"/>
</dbReference>
<dbReference type="PIRSF" id="PIRSF001220">
    <property type="entry name" value="L-ASNase_gatD"/>
    <property type="match status" value="1"/>
</dbReference>
<reference evidence="7" key="1">
    <citation type="submission" date="2021-06" db="EMBL/GenBank/DDBJ databases">
        <authorList>
            <person name="Kallberg Y."/>
            <person name="Tangrot J."/>
            <person name="Rosling A."/>
        </authorList>
    </citation>
    <scope>NUCLEOTIDE SEQUENCE</scope>
    <source>
        <strain evidence="7">IA702</strain>
    </source>
</reference>
<dbReference type="PANTHER" id="PTHR11707:SF28">
    <property type="entry name" value="60 KDA LYSOPHOSPHOLIPASE"/>
    <property type="match status" value="1"/>
</dbReference>
<dbReference type="PROSITE" id="PS50088">
    <property type="entry name" value="ANK_REPEAT"/>
    <property type="match status" value="2"/>
</dbReference>
<organism evidence="7 8">
    <name type="scientific">Paraglomus occultum</name>
    <dbReference type="NCBI Taxonomy" id="144539"/>
    <lineage>
        <taxon>Eukaryota</taxon>
        <taxon>Fungi</taxon>
        <taxon>Fungi incertae sedis</taxon>
        <taxon>Mucoromycota</taxon>
        <taxon>Glomeromycotina</taxon>
        <taxon>Glomeromycetes</taxon>
        <taxon>Paraglomerales</taxon>
        <taxon>Paraglomeraceae</taxon>
        <taxon>Paraglomus</taxon>
    </lineage>
</organism>
<name>A0A9N9C114_9GLOM</name>
<dbReference type="PANTHER" id="PTHR11707">
    <property type="entry name" value="L-ASPARAGINASE"/>
    <property type="match status" value="1"/>
</dbReference>
<dbReference type="InterPro" id="IPR027475">
    <property type="entry name" value="Asparaginase/glutaminase_AS2"/>
</dbReference>
<dbReference type="InterPro" id="IPR036770">
    <property type="entry name" value="Ankyrin_rpt-contain_sf"/>
</dbReference>
<dbReference type="PROSITE" id="PS51732">
    <property type="entry name" value="ASN_GLN_ASE_3"/>
    <property type="match status" value="1"/>
</dbReference>
<evidence type="ECO:0000256" key="3">
    <source>
        <dbReference type="PROSITE-ProRule" id="PRU00023"/>
    </source>
</evidence>
<dbReference type="GO" id="GO:0004067">
    <property type="term" value="F:asparaginase activity"/>
    <property type="evidence" value="ECO:0007669"/>
    <property type="project" value="UniProtKB-UniRule"/>
</dbReference>
<feature type="domain" description="L-asparaginase N-terminal" evidence="5">
    <location>
        <begin position="87"/>
        <end position="332"/>
    </location>
</feature>
<dbReference type="Pfam" id="PF00710">
    <property type="entry name" value="Asparaginase"/>
    <property type="match status" value="1"/>
</dbReference>
<dbReference type="EC" id="3.5.1.1" evidence="1"/>
<dbReference type="InterPro" id="IPR027473">
    <property type="entry name" value="L-asparaginase_C"/>
</dbReference>
<dbReference type="Pfam" id="PF12796">
    <property type="entry name" value="Ank_2"/>
    <property type="match status" value="2"/>
</dbReference>
<keyword evidence="3" id="KW-0040">ANK repeat</keyword>
<evidence type="ECO:0000256" key="1">
    <source>
        <dbReference type="ARBA" id="ARBA00012920"/>
    </source>
</evidence>
<evidence type="ECO:0000313" key="8">
    <source>
        <dbReference type="Proteomes" id="UP000789572"/>
    </source>
</evidence>
<dbReference type="PROSITE" id="PS00917">
    <property type="entry name" value="ASN_GLN_ASE_2"/>
    <property type="match status" value="1"/>
</dbReference>
<dbReference type="InterPro" id="IPR041725">
    <property type="entry name" value="L-asparaginase_I"/>
</dbReference>
<dbReference type="OrthoDB" id="542841at2759"/>
<dbReference type="Pfam" id="PF17763">
    <property type="entry name" value="Asparaginase_C"/>
    <property type="match status" value="1"/>
</dbReference>
<feature type="repeat" description="ANK" evidence="3">
    <location>
        <begin position="587"/>
        <end position="619"/>
    </location>
</feature>
<dbReference type="Proteomes" id="UP000789572">
    <property type="component" value="Unassembled WGS sequence"/>
</dbReference>
<keyword evidence="8" id="KW-1185">Reference proteome</keyword>
<protein>
    <recommendedName>
        <fullName evidence="1">asparaginase</fullName>
        <ecNumber evidence="1">3.5.1.1</ecNumber>
    </recommendedName>
</protein>
<dbReference type="InterPro" id="IPR037152">
    <property type="entry name" value="L-asparaginase_N_sf"/>
</dbReference>
<dbReference type="SMART" id="SM00248">
    <property type="entry name" value="ANK"/>
    <property type="match status" value="4"/>
</dbReference>
<dbReference type="PRINTS" id="PR00139">
    <property type="entry name" value="ASNGLNASE"/>
</dbReference>
<evidence type="ECO:0000313" key="7">
    <source>
        <dbReference type="EMBL" id="CAG8584921.1"/>
    </source>
</evidence>
<dbReference type="InterPro" id="IPR006034">
    <property type="entry name" value="Asparaginase/glutaminase-like"/>
</dbReference>
<dbReference type="InterPro" id="IPR040919">
    <property type="entry name" value="Asparaginase_C"/>
</dbReference>
<evidence type="ECO:0000256" key="4">
    <source>
        <dbReference type="PROSITE-ProRule" id="PRU10100"/>
    </source>
</evidence>
<accession>A0A9N9C114</accession>
<sequence>MAQPCSRYYYTPLSSEENTNLKRMRDMDDDIRKPQKRLLSPPPNMQSGYCSSEEDVGSVIQPVLHNDCVSMALGATQTDMAVADLSRVLIIYTGGTVGMKHTKSRGYIPVQHYLTRTLTQMPRFHDPRAYMKVGMDAVRTFGELEGERGEGFKNKISLTDKDTGKAGPVKFVDTLITPPSLYGKRIIYSIVEYEPLLDSCNMCIDDWVRITSDIEANYQYYEAFIILHGTDTMAYTASVLSFLLENLGKTVILTGSQVPISEVRNDAVENLLGALTIAGHFVIPEVCLFFNNKLFRGNRASKSNAVDFDAFESPNLRPLVTVGINIEVNWSDIMRPSVIAPFRAHKKLDCNVAALRLFPGITESTLRAFLADPIRGVVLETYGAGNAPDTRDDLMRCLAEASDRGVVVVNCTQCKKGLVSDLYATGKALAKVGVVPGSDMTPECALAKLSYLLGKGLSPDEVRKEIKRNLRGELTVLAETQRFTVHNYTHTLIQDIIKAASSKEGLDLPGRVLMESALYPVLLCSAAGLNDLDGLHLLVESAGRSLLLNCTDYDGRTPLHIACSAGHYEIVQFLLQNGASVHVRDRFNHTPLFEAAQHKHMRVVRLLRQAGAHFNDSETQDIIFQALVAATTDDVELLRHFIEAGLDVNCTGFDHRTALHHAVTEVRLSTVQYLLSIPNINTETKDRWGRTPLDDAEMNLGRAYGRDSERESAARDIVRMLRECAEEDANNRVGIMIDVGTGSAKGSLEGDSALGESP</sequence>